<dbReference type="RefSeq" id="WP_241218087.1">
    <property type="nucleotide sequence ID" value="NZ_BAAADY010000062.1"/>
</dbReference>
<gene>
    <name evidence="1" type="ORF">GGR89_004455</name>
</gene>
<dbReference type="Gene3D" id="3.20.20.70">
    <property type="entry name" value="Aldolase class I"/>
    <property type="match status" value="1"/>
</dbReference>
<dbReference type="SUPFAM" id="SSF51395">
    <property type="entry name" value="FMN-linked oxidoreductases"/>
    <property type="match status" value="1"/>
</dbReference>
<protein>
    <submittedName>
        <fullName evidence="1">Uncharacterized protein</fullName>
    </submittedName>
</protein>
<dbReference type="InterPro" id="IPR013785">
    <property type="entry name" value="Aldolase_TIM"/>
</dbReference>
<dbReference type="EMBL" id="JAATJB010000036">
    <property type="protein sequence ID" value="NJC00100.1"/>
    <property type="molecule type" value="Genomic_DNA"/>
</dbReference>
<accession>A0A7X6BEE4</accession>
<dbReference type="Proteomes" id="UP000531251">
    <property type="component" value="Unassembled WGS sequence"/>
</dbReference>
<dbReference type="AlphaFoldDB" id="A0A7X6BEE4"/>
<organism evidence="1 2">
    <name type="scientific">Sphingomonas trueperi</name>
    <dbReference type="NCBI Taxonomy" id="53317"/>
    <lineage>
        <taxon>Bacteria</taxon>
        <taxon>Pseudomonadati</taxon>
        <taxon>Pseudomonadota</taxon>
        <taxon>Alphaproteobacteria</taxon>
        <taxon>Sphingomonadales</taxon>
        <taxon>Sphingomonadaceae</taxon>
        <taxon>Sphingomonas</taxon>
    </lineage>
</organism>
<reference evidence="1 2" key="1">
    <citation type="submission" date="2020-03" db="EMBL/GenBank/DDBJ databases">
        <title>Genomic Encyclopedia of Type Strains, Phase IV (KMG-IV): sequencing the most valuable type-strain genomes for metagenomic binning, comparative biology and taxonomic classification.</title>
        <authorList>
            <person name="Goeker M."/>
        </authorList>
    </citation>
    <scope>NUCLEOTIDE SEQUENCE [LARGE SCALE GENOMIC DNA]</scope>
    <source>
        <strain evidence="1 2">DSM 7225</strain>
    </source>
</reference>
<evidence type="ECO:0000313" key="2">
    <source>
        <dbReference type="Proteomes" id="UP000531251"/>
    </source>
</evidence>
<keyword evidence="2" id="KW-1185">Reference proteome</keyword>
<comment type="caution">
    <text evidence="1">The sequence shown here is derived from an EMBL/GenBank/DDBJ whole genome shotgun (WGS) entry which is preliminary data.</text>
</comment>
<proteinExistence type="predicted"/>
<name>A0A7X6BEE4_9SPHN</name>
<evidence type="ECO:0000313" key="1">
    <source>
        <dbReference type="EMBL" id="NJC00100.1"/>
    </source>
</evidence>
<sequence length="43" mass="4472">MQLWHVGRVSHPVFQPGGAAPVEPTAMDVPGKTFIIDADGNGA</sequence>